<organism evidence="2 3">
    <name type="scientific">Solirubrobacter deserti</name>
    <dbReference type="NCBI Taxonomy" id="2282478"/>
    <lineage>
        <taxon>Bacteria</taxon>
        <taxon>Bacillati</taxon>
        <taxon>Actinomycetota</taxon>
        <taxon>Thermoleophilia</taxon>
        <taxon>Solirubrobacterales</taxon>
        <taxon>Solirubrobacteraceae</taxon>
        <taxon>Solirubrobacter</taxon>
    </lineage>
</organism>
<gene>
    <name evidence="2" type="ORF">OJ962_21650</name>
</gene>
<keyword evidence="3" id="KW-1185">Reference proteome</keyword>
<name>A0ABT4RNH6_9ACTN</name>
<feature type="coiled-coil region" evidence="1">
    <location>
        <begin position="901"/>
        <end position="948"/>
    </location>
</feature>
<keyword evidence="1" id="KW-0175">Coiled coil</keyword>
<comment type="caution">
    <text evidence="2">The sequence shown here is derived from an EMBL/GenBank/DDBJ whole genome shotgun (WGS) entry which is preliminary data.</text>
</comment>
<evidence type="ECO:0000256" key="1">
    <source>
        <dbReference type="SAM" id="Coils"/>
    </source>
</evidence>
<proteinExistence type="predicted"/>
<protein>
    <submittedName>
        <fullName evidence="2">Uncharacterized protein</fullName>
    </submittedName>
</protein>
<sequence length="953" mass="98330">MWDLAIVPAESETSLAPLLADASRRARVILIAPPGGRPDVGVPVTVVEVDEARDLGADVAGIAATLGLATLLDGARRPVFVEGLAGEPLTLAAELAVSALRLRGVARVVLREGEAIAAGDTEPARLRTDAPFSAALAAVDDLLASERLIAAERLLAAVAETAFDAGDGLAVALGAPLEQIELARRFRRVPAPELGESAPPPGAVARHALRAAERTGDQARAAALAQLVAATPDEPGEDVAARLIELARERLAAPEFEPDHGGEEHALVVGPGDAGPLLSELAPGHDVLVLGEGGRGVPESAISLTLASSAPATVRGVLAGHVFAGDGVTVLVPGEPGGLERVAVAACLRLHGRVHEVRTVSDGAVRRAAVQSVLERTRESALVTILGRRVGATGDLDALGALAARLPGAAPELDLARELRRGFVGPARLADAGVGAGALELIRRREALSTDARAAAARWPAIRRDLADGVPQAVDALAVLLGPAFALAMRNVRAGGADPTLADVAEALGVGPDEDEDALAAGVEDAVAEALGVDPALFGAADPVVSLLQAAPPARADASSFPDPFEAEDTALAVAEARHAAHPEGLWVLDSALAAIELVEARGLQREARDPDDVVRLAELRAGAALERLRALPEGVLTRGAGILGLIEDAVDTLRTWFAGLPEADALDEWLEGWSRAGLARERTAVALAGDYAPEPARGVLTRAALESGLVEPSARPTLDLTRAGVTGVELALLPTVADALAAAERDDLDGTRAALELRALLPGPRALWAHVLADARIVASAPMTRSPDGKLRASLPAVGHVVVTAGRELRLDARALAAGALLARPGRRVATAEALELIGEVLGAPAERTLLRAAAALLIVAEDEPGGLLLDGVRRRLAAGEAPAARVARELDSVAMQLTVRCAQERAELQRALVRDLERARFHALDAETQRDKLALAQSRLVELEALDRLLA</sequence>
<evidence type="ECO:0000313" key="3">
    <source>
        <dbReference type="Proteomes" id="UP001147700"/>
    </source>
</evidence>
<accession>A0ABT4RNH6</accession>
<evidence type="ECO:0000313" key="2">
    <source>
        <dbReference type="EMBL" id="MDA0140123.1"/>
    </source>
</evidence>
<reference evidence="2" key="1">
    <citation type="submission" date="2022-10" db="EMBL/GenBank/DDBJ databases">
        <title>The WGS of Solirubrobacter sp. CPCC 204708.</title>
        <authorList>
            <person name="Jiang Z."/>
        </authorList>
    </citation>
    <scope>NUCLEOTIDE SEQUENCE</scope>
    <source>
        <strain evidence="2">CPCC 204708</strain>
    </source>
</reference>
<dbReference type="RefSeq" id="WP_202955959.1">
    <property type="nucleotide sequence ID" value="NZ_JAPCID010000033.1"/>
</dbReference>
<dbReference type="EMBL" id="JAPCID010000033">
    <property type="protein sequence ID" value="MDA0140123.1"/>
    <property type="molecule type" value="Genomic_DNA"/>
</dbReference>
<dbReference type="Proteomes" id="UP001147700">
    <property type="component" value="Unassembled WGS sequence"/>
</dbReference>